<dbReference type="InterPro" id="IPR036877">
    <property type="entry name" value="SUI1_dom_sf"/>
</dbReference>
<dbReference type="Pfam" id="PF01253">
    <property type="entry name" value="SUI1"/>
    <property type="match status" value="1"/>
</dbReference>
<dbReference type="InterPro" id="IPR001950">
    <property type="entry name" value="SUI1"/>
</dbReference>
<proteinExistence type="predicted"/>
<comment type="caution">
    <text evidence="3">The sequence shown here is derived from an EMBL/GenBank/DDBJ whole genome shotgun (WGS) entry which is preliminary data.</text>
</comment>
<organism evidence="3 4">
    <name type="scientific">Muiribacterium halophilum</name>
    <dbReference type="NCBI Taxonomy" id="2053465"/>
    <lineage>
        <taxon>Bacteria</taxon>
        <taxon>Candidatus Muiribacteriota</taxon>
        <taxon>Candidatus Muiribacteriia</taxon>
        <taxon>Candidatus Muiribacteriales</taxon>
        <taxon>Candidatus Muiribacteriaceae</taxon>
        <taxon>Candidatus Muiribacterium</taxon>
    </lineage>
</organism>
<dbReference type="Proteomes" id="UP000234857">
    <property type="component" value="Unassembled WGS sequence"/>
</dbReference>
<dbReference type="PROSITE" id="PS50296">
    <property type="entry name" value="SUI1"/>
    <property type="match status" value="1"/>
</dbReference>
<name>A0A2N5ZJM8_MUIH1</name>
<dbReference type="EMBL" id="PKTG01000049">
    <property type="protein sequence ID" value="PLX18834.1"/>
    <property type="molecule type" value="Genomic_DNA"/>
</dbReference>
<dbReference type="GO" id="GO:0003743">
    <property type="term" value="F:translation initiation factor activity"/>
    <property type="evidence" value="ECO:0007669"/>
    <property type="project" value="InterPro"/>
</dbReference>
<sequence length="110" mass="12541">MCPIVWSSENGDTRRNKKRKNKTNTQEEVNEKDIVLKIRRLTAGKGRTVLEIKGLPLNSKWCKELSSFLKRSLGVAGTYKKGMIEIHGENLDRLSELLDDRGLKWKKTGG</sequence>
<accession>A0A2N5ZJM8</accession>
<evidence type="ECO:0000256" key="1">
    <source>
        <dbReference type="SAM" id="MobiDB-lite"/>
    </source>
</evidence>
<evidence type="ECO:0000313" key="3">
    <source>
        <dbReference type="EMBL" id="PLX18834.1"/>
    </source>
</evidence>
<dbReference type="Gene3D" id="3.30.780.10">
    <property type="entry name" value="SUI1-like domain"/>
    <property type="match status" value="1"/>
</dbReference>
<evidence type="ECO:0000313" key="4">
    <source>
        <dbReference type="Proteomes" id="UP000234857"/>
    </source>
</evidence>
<gene>
    <name evidence="3" type="ORF">C0601_03580</name>
</gene>
<feature type="domain" description="SUI1" evidence="2">
    <location>
        <begin position="36"/>
        <end position="102"/>
    </location>
</feature>
<dbReference type="AlphaFoldDB" id="A0A2N5ZJM8"/>
<reference evidence="3 4" key="1">
    <citation type="submission" date="2017-11" db="EMBL/GenBank/DDBJ databases">
        <title>Genome-resolved metagenomics identifies genetic mobility, metabolic interactions, and unexpected diversity in perchlorate-reducing communities.</title>
        <authorList>
            <person name="Barnum T.P."/>
            <person name="Figueroa I.A."/>
            <person name="Carlstrom C.I."/>
            <person name="Lucas L.N."/>
            <person name="Engelbrektson A.L."/>
            <person name="Coates J.D."/>
        </authorList>
    </citation>
    <scope>NUCLEOTIDE SEQUENCE [LARGE SCALE GENOMIC DNA]</scope>
    <source>
        <strain evidence="3">BM706</strain>
    </source>
</reference>
<dbReference type="SUPFAM" id="SSF55159">
    <property type="entry name" value="eIF1-like"/>
    <property type="match status" value="1"/>
</dbReference>
<evidence type="ECO:0000259" key="2">
    <source>
        <dbReference type="PROSITE" id="PS50296"/>
    </source>
</evidence>
<feature type="region of interest" description="Disordered" evidence="1">
    <location>
        <begin position="1"/>
        <end position="28"/>
    </location>
</feature>
<protein>
    <recommendedName>
        <fullName evidence="2">SUI1 domain-containing protein</fullName>
    </recommendedName>
</protein>